<evidence type="ECO:0000313" key="3">
    <source>
        <dbReference type="Proteomes" id="UP000007148"/>
    </source>
</evidence>
<dbReference type="EMBL" id="CAFZ01000891">
    <property type="protein sequence ID" value="CCA76651.1"/>
    <property type="molecule type" value="Genomic_DNA"/>
</dbReference>
<reference evidence="2 3" key="1">
    <citation type="journal article" date="2011" name="PLoS Pathog.">
        <title>Endophytic Life Strategies Decoded by Genome and Transcriptome Analyses of the Mutualistic Root Symbiont Piriformospora indica.</title>
        <authorList>
            <person name="Zuccaro A."/>
            <person name="Lahrmann U."/>
            <person name="Guldener U."/>
            <person name="Langen G."/>
            <person name="Pfiffi S."/>
            <person name="Biedenkopf D."/>
            <person name="Wong P."/>
            <person name="Samans B."/>
            <person name="Grimm C."/>
            <person name="Basiewicz M."/>
            <person name="Murat C."/>
            <person name="Martin F."/>
            <person name="Kogel K.H."/>
        </authorList>
    </citation>
    <scope>NUCLEOTIDE SEQUENCE [LARGE SCALE GENOMIC DNA]</scope>
    <source>
        <strain evidence="2 3">DSM 11827</strain>
    </source>
</reference>
<dbReference type="Proteomes" id="UP000007148">
    <property type="component" value="Unassembled WGS sequence"/>
</dbReference>
<protein>
    <submittedName>
        <fullName evidence="2">Uncharacterized protein</fullName>
    </submittedName>
</protein>
<organism evidence="2 3">
    <name type="scientific">Serendipita indica (strain DSM 11827)</name>
    <name type="common">Root endophyte fungus</name>
    <name type="synonym">Piriformospora indica</name>
    <dbReference type="NCBI Taxonomy" id="1109443"/>
    <lineage>
        <taxon>Eukaryota</taxon>
        <taxon>Fungi</taxon>
        <taxon>Dikarya</taxon>
        <taxon>Basidiomycota</taxon>
        <taxon>Agaricomycotina</taxon>
        <taxon>Agaricomycetes</taxon>
        <taxon>Sebacinales</taxon>
        <taxon>Serendipitaceae</taxon>
        <taxon>Serendipita</taxon>
    </lineage>
</organism>
<sequence>MLERCNLRPGQLVLVRNSAVETDLDQKHKPRWLSPMKSREEKEDRISWPNSTTSLIAIRSKHGEEMRDIESHGEEREGRDVPDNPDLTSEEEDEGEVLM</sequence>
<feature type="compositionally biased region" description="Acidic residues" evidence="1">
    <location>
        <begin position="88"/>
        <end position="99"/>
    </location>
</feature>
<keyword evidence="3" id="KW-1185">Reference proteome</keyword>
<gene>
    <name evidence="2" type="ORF">PIIN_10641</name>
</gene>
<dbReference type="OrthoDB" id="444848at2759"/>
<accession>G4TZA8</accession>
<dbReference type="InParanoid" id="G4TZA8"/>
<dbReference type="AlphaFoldDB" id="G4TZA8"/>
<feature type="compositionally biased region" description="Basic and acidic residues" evidence="1">
    <location>
        <begin position="61"/>
        <end position="82"/>
    </location>
</feature>
<comment type="caution">
    <text evidence="2">The sequence shown here is derived from an EMBL/GenBank/DDBJ whole genome shotgun (WGS) entry which is preliminary data.</text>
</comment>
<proteinExistence type="predicted"/>
<dbReference type="HOGENOM" id="CLU_2321248_0_0_1"/>
<feature type="compositionally biased region" description="Basic and acidic residues" evidence="1">
    <location>
        <begin position="37"/>
        <end position="46"/>
    </location>
</feature>
<feature type="region of interest" description="Disordered" evidence="1">
    <location>
        <begin position="23"/>
        <end position="99"/>
    </location>
</feature>
<evidence type="ECO:0000313" key="2">
    <source>
        <dbReference type="EMBL" id="CCA76651.1"/>
    </source>
</evidence>
<evidence type="ECO:0000256" key="1">
    <source>
        <dbReference type="SAM" id="MobiDB-lite"/>
    </source>
</evidence>
<name>G4TZA8_SERID</name>